<comment type="subcellular location">
    <subcellularLocation>
        <location evidence="1">Membrane</location>
    </subcellularLocation>
</comment>
<keyword evidence="3 5" id="KW-1133">Transmembrane helix</keyword>
<dbReference type="InterPro" id="IPR028082">
    <property type="entry name" value="Peripla_BP_I"/>
</dbReference>
<evidence type="ECO:0000256" key="1">
    <source>
        <dbReference type="ARBA" id="ARBA00004370"/>
    </source>
</evidence>
<evidence type="ECO:0000256" key="5">
    <source>
        <dbReference type="SAM" id="Phobius"/>
    </source>
</evidence>
<proteinExistence type="predicted"/>
<dbReference type="InterPro" id="IPR001828">
    <property type="entry name" value="ANF_lig-bd_rcpt"/>
</dbReference>
<gene>
    <name evidence="8" type="ORF">BV898_02791</name>
</gene>
<evidence type="ECO:0000256" key="3">
    <source>
        <dbReference type="ARBA" id="ARBA00022989"/>
    </source>
</evidence>
<accession>A0A1W0X7F2</accession>
<name>A0A1W0X7F2_HYPEX</name>
<feature type="transmembrane region" description="Helical" evidence="5">
    <location>
        <begin position="470"/>
        <end position="490"/>
    </location>
</feature>
<dbReference type="Gene3D" id="3.40.50.2300">
    <property type="match status" value="1"/>
</dbReference>
<evidence type="ECO:0000256" key="2">
    <source>
        <dbReference type="ARBA" id="ARBA00022692"/>
    </source>
</evidence>
<evidence type="ECO:0000313" key="9">
    <source>
        <dbReference type="Proteomes" id="UP000192578"/>
    </source>
</evidence>
<evidence type="ECO:0000259" key="7">
    <source>
        <dbReference type="Pfam" id="PF01094"/>
    </source>
</evidence>
<evidence type="ECO:0000256" key="6">
    <source>
        <dbReference type="SAM" id="SignalP"/>
    </source>
</evidence>
<dbReference type="GO" id="GO:0016020">
    <property type="term" value="C:membrane"/>
    <property type="evidence" value="ECO:0007669"/>
    <property type="project" value="UniProtKB-SubCell"/>
</dbReference>
<comment type="caution">
    <text evidence="8">The sequence shown here is derived from an EMBL/GenBank/DDBJ whole genome shotgun (WGS) entry which is preliminary data.</text>
</comment>
<reference evidence="9" key="1">
    <citation type="submission" date="2017-01" db="EMBL/GenBank/DDBJ databases">
        <title>Comparative genomics of anhydrobiosis in the tardigrade Hypsibius dujardini.</title>
        <authorList>
            <person name="Yoshida Y."/>
            <person name="Koutsovoulos G."/>
            <person name="Laetsch D."/>
            <person name="Stevens L."/>
            <person name="Kumar S."/>
            <person name="Horikawa D."/>
            <person name="Ishino K."/>
            <person name="Komine S."/>
            <person name="Tomita M."/>
            <person name="Blaxter M."/>
            <person name="Arakawa K."/>
        </authorList>
    </citation>
    <scope>NUCLEOTIDE SEQUENCE [LARGE SCALE GENOMIC DNA]</scope>
    <source>
        <strain evidence="9">Z151</strain>
    </source>
</reference>
<dbReference type="SUPFAM" id="SSF53822">
    <property type="entry name" value="Periplasmic binding protein-like I"/>
    <property type="match status" value="1"/>
</dbReference>
<organism evidence="8 9">
    <name type="scientific">Hypsibius exemplaris</name>
    <name type="common">Freshwater tardigrade</name>
    <dbReference type="NCBI Taxonomy" id="2072580"/>
    <lineage>
        <taxon>Eukaryota</taxon>
        <taxon>Metazoa</taxon>
        <taxon>Ecdysozoa</taxon>
        <taxon>Tardigrada</taxon>
        <taxon>Eutardigrada</taxon>
        <taxon>Parachela</taxon>
        <taxon>Hypsibioidea</taxon>
        <taxon>Hypsibiidae</taxon>
        <taxon>Hypsibius</taxon>
    </lineage>
</organism>
<dbReference type="Proteomes" id="UP000192578">
    <property type="component" value="Unassembled WGS sequence"/>
</dbReference>
<keyword evidence="6" id="KW-0732">Signal</keyword>
<dbReference type="EMBL" id="MTYJ01000012">
    <property type="protein sequence ID" value="OQV23344.1"/>
    <property type="molecule type" value="Genomic_DNA"/>
</dbReference>
<evidence type="ECO:0000313" key="8">
    <source>
        <dbReference type="EMBL" id="OQV23344.1"/>
    </source>
</evidence>
<protein>
    <recommendedName>
        <fullName evidence="7">Receptor ligand binding region domain-containing protein</fullName>
    </recommendedName>
</protein>
<keyword evidence="2 5" id="KW-0812">Transmembrane</keyword>
<dbReference type="CDD" id="cd06352">
    <property type="entry name" value="PBP1_NPR_GC-like"/>
    <property type="match status" value="1"/>
</dbReference>
<sequence length="525" mass="58716">MTSLLFLTLVVLKIGEVSSMIEVEIACPGFIPPASIAALSYIAPAFQAAVEDSNRIYEGIFNFTLTVIPGPATIRDTFSSRDVSAYEVSNWYYTKRAHPDSGLTAVISPGGVDESSVHQLTAAWNILLFVTVGYSASTYSISGPPVLATTYVSVHFTGMACLDLLSIYNWTTVFMVVDETPPIHTLLAKEIMDNSNITSKMIIRRRNVMLRNTTSFRPLLDEMQPVARVVLFLARPDYLRRFLVEASTRNMTNGDYVYICAETYQLQKDFGNMSWAYGDTSDEIAREAFKSLLVVHPYDPQQLSGSQRGDQLADRCRKGAKDMFNLTYSSYDQPMRDVLAGYSTVALFAKVLNETLSSDGINFIRDGRALSGRFLGRMFQDGLSDIYIDNSGIRHTQLVVSHFTGNMSEREVFLIQSQGRSFQLEKIGNICMAWPGREWPPPNEPLCGYNNDKMICLMNHAGSVFGDKEYVVTFIVLGLVGLAVALIYFIRRELCTKRLKDKWWDIGLDAGFCFAARTWSVKSAN</sequence>
<feature type="chain" id="PRO_5013388873" description="Receptor ligand binding region domain-containing protein" evidence="6">
    <location>
        <begin position="20"/>
        <end position="525"/>
    </location>
</feature>
<evidence type="ECO:0000256" key="4">
    <source>
        <dbReference type="ARBA" id="ARBA00023136"/>
    </source>
</evidence>
<keyword evidence="4 5" id="KW-0472">Membrane</keyword>
<dbReference type="AlphaFoldDB" id="A0A1W0X7F2"/>
<keyword evidence="9" id="KW-1185">Reference proteome</keyword>
<dbReference type="Pfam" id="PF01094">
    <property type="entry name" value="ANF_receptor"/>
    <property type="match status" value="1"/>
</dbReference>
<feature type="signal peptide" evidence="6">
    <location>
        <begin position="1"/>
        <end position="19"/>
    </location>
</feature>
<feature type="domain" description="Receptor ligand binding region" evidence="7">
    <location>
        <begin position="43"/>
        <end position="400"/>
    </location>
</feature>